<dbReference type="SMART" id="SM00086">
    <property type="entry name" value="PAC"/>
    <property type="match status" value="2"/>
</dbReference>
<dbReference type="Gene3D" id="3.30.565.10">
    <property type="entry name" value="Histidine kinase-like ATPase, C-terminal domain"/>
    <property type="match status" value="1"/>
</dbReference>
<organism evidence="9 10">
    <name type="scientific">Olleya sediminilitoris</name>
    <dbReference type="NCBI Taxonomy" id="2795739"/>
    <lineage>
        <taxon>Bacteria</taxon>
        <taxon>Pseudomonadati</taxon>
        <taxon>Bacteroidota</taxon>
        <taxon>Flavobacteriia</taxon>
        <taxon>Flavobacteriales</taxon>
        <taxon>Flavobacteriaceae</taxon>
    </lineage>
</organism>
<dbReference type="InterPro" id="IPR005467">
    <property type="entry name" value="His_kinase_dom"/>
</dbReference>
<dbReference type="PROSITE" id="PS50113">
    <property type="entry name" value="PAC"/>
    <property type="match status" value="1"/>
</dbReference>
<comment type="caution">
    <text evidence="9">The sequence shown here is derived from an EMBL/GenBank/DDBJ whole genome shotgun (WGS) entry which is preliminary data.</text>
</comment>
<evidence type="ECO:0000259" key="7">
    <source>
        <dbReference type="PROSITE" id="PS50112"/>
    </source>
</evidence>
<evidence type="ECO:0000313" key="10">
    <source>
        <dbReference type="Proteomes" id="UP000605013"/>
    </source>
</evidence>
<proteinExistence type="predicted"/>
<dbReference type="InterPro" id="IPR000014">
    <property type="entry name" value="PAS"/>
</dbReference>
<keyword evidence="3" id="KW-0597">Phosphoprotein</keyword>
<dbReference type="Pfam" id="PF08447">
    <property type="entry name" value="PAS_3"/>
    <property type="match status" value="1"/>
</dbReference>
<sequence>MTPNNSHQIISNEIHDDDFLNLIENSLAIGSWELDLMSNNLKWSSVTKKIHEVPQDYIPDVNTAINFYKEGINRNKITLLLNQSLESRNSFDDEFIIITPSGKEKWVRAIGYPKFENDTCIAIRGVFQDIHDKTVKANATALKEKQLRTLFNHSITGIAVLDLNGNWKKINPGICKMLGYTETEFLKSTYLQLTHPEDRLIGQKELKLMLSGDIDNFQTEKRYLHKEGFDVHCILSLTIVRDYKGIPEHFIANINNVSEIKDSKNKISELLDVSSKQNDRLLNFAHIVSHNLRSHGGNLDMLLKLKKEEYPNFTTNEYFPLIEKAVENLNETILNLNEVAIYNNYENKALEAINLSKYTDNALNSIKALSIKNHATINVKINPKTTIKGIPAYIDSILINFLTNAIKYRKPDINPIINIEAIRKDNKVILTIKDNGLGIDLDKYGDKLFGMYNMFHKHKEARGLGLFITKNQIEAIGGSVEVESTVDIGTKFSILFDYE</sequence>
<dbReference type="SUPFAM" id="SSF55874">
    <property type="entry name" value="ATPase domain of HSP90 chaperone/DNA topoisomerase II/histidine kinase"/>
    <property type="match status" value="1"/>
</dbReference>
<gene>
    <name evidence="9" type="ORF">JAO71_07340</name>
</gene>
<dbReference type="EC" id="2.7.13.3" evidence="2"/>
<dbReference type="InterPro" id="IPR003594">
    <property type="entry name" value="HATPase_dom"/>
</dbReference>
<feature type="domain" description="PAC" evidence="8">
    <location>
        <begin position="217"/>
        <end position="269"/>
    </location>
</feature>
<dbReference type="PANTHER" id="PTHR43304:SF1">
    <property type="entry name" value="PAC DOMAIN-CONTAINING PROTEIN"/>
    <property type="match status" value="1"/>
</dbReference>
<dbReference type="InterPro" id="IPR013655">
    <property type="entry name" value="PAS_fold_3"/>
</dbReference>
<reference evidence="9 10" key="1">
    <citation type="submission" date="2020-12" db="EMBL/GenBank/DDBJ databases">
        <title>Olleya sediminilitoris sp. nov., isolated from a tidal flat.</title>
        <authorList>
            <person name="Park S."/>
            <person name="Yoon J.-H."/>
        </authorList>
    </citation>
    <scope>NUCLEOTIDE SEQUENCE [LARGE SCALE GENOMIC DNA]</scope>
    <source>
        <strain evidence="9 10">YSTF-M6</strain>
    </source>
</reference>
<dbReference type="InterPro" id="IPR004358">
    <property type="entry name" value="Sig_transdc_His_kin-like_C"/>
</dbReference>
<dbReference type="SUPFAM" id="SSF55785">
    <property type="entry name" value="PYP-like sensor domain (PAS domain)"/>
    <property type="match status" value="2"/>
</dbReference>
<name>A0ABS1WKL6_9FLAO</name>
<evidence type="ECO:0000256" key="4">
    <source>
        <dbReference type="ARBA" id="ARBA00022679"/>
    </source>
</evidence>
<feature type="domain" description="Histidine kinase" evidence="6">
    <location>
        <begin position="287"/>
        <end position="499"/>
    </location>
</feature>
<dbReference type="InterPro" id="IPR001610">
    <property type="entry name" value="PAC"/>
</dbReference>
<dbReference type="InterPro" id="IPR052162">
    <property type="entry name" value="Sensor_kinase/Photoreceptor"/>
</dbReference>
<dbReference type="PROSITE" id="PS50112">
    <property type="entry name" value="PAS"/>
    <property type="match status" value="1"/>
</dbReference>
<evidence type="ECO:0000256" key="2">
    <source>
        <dbReference type="ARBA" id="ARBA00012438"/>
    </source>
</evidence>
<dbReference type="RefSeq" id="WP_116824294.1">
    <property type="nucleotide sequence ID" value="NZ_JAEMEF010000005.1"/>
</dbReference>
<evidence type="ECO:0000259" key="6">
    <source>
        <dbReference type="PROSITE" id="PS50109"/>
    </source>
</evidence>
<evidence type="ECO:0000313" key="9">
    <source>
        <dbReference type="EMBL" id="MBL7559613.1"/>
    </source>
</evidence>
<evidence type="ECO:0000256" key="1">
    <source>
        <dbReference type="ARBA" id="ARBA00000085"/>
    </source>
</evidence>
<dbReference type="SMART" id="SM00091">
    <property type="entry name" value="PAS"/>
    <property type="match status" value="1"/>
</dbReference>
<dbReference type="InterPro" id="IPR035965">
    <property type="entry name" value="PAS-like_dom_sf"/>
</dbReference>
<feature type="domain" description="PAS" evidence="7">
    <location>
        <begin position="143"/>
        <end position="213"/>
    </location>
</feature>
<keyword evidence="5" id="KW-0418">Kinase</keyword>
<accession>A0ABS1WKL6</accession>
<keyword evidence="10" id="KW-1185">Reference proteome</keyword>
<dbReference type="Pfam" id="PF02518">
    <property type="entry name" value="HATPase_c"/>
    <property type="match status" value="1"/>
</dbReference>
<dbReference type="CDD" id="cd00130">
    <property type="entry name" value="PAS"/>
    <property type="match status" value="1"/>
</dbReference>
<dbReference type="InterPro" id="IPR036890">
    <property type="entry name" value="HATPase_C_sf"/>
</dbReference>
<comment type="catalytic activity">
    <reaction evidence="1">
        <text>ATP + protein L-histidine = ADP + protein N-phospho-L-histidine.</text>
        <dbReference type="EC" id="2.7.13.3"/>
    </reaction>
</comment>
<dbReference type="NCBIfam" id="TIGR00229">
    <property type="entry name" value="sensory_box"/>
    <property type="match status" value="1"/>
</dbReference>
<evidence type="ECO:0000256" key="3">
    <source>
        <dbReference type="ARBA" id="ARBA00022553"/>
    </source>
</evidence>
<dbReference type="EMBL" id="JAEMEF010000005">
    <property type="protein sequence ID" value="MBL7559613.1"/>
    <property type="molecule type" value="Genomic_DNA"/>
</dbReference>
<dbReference type="Pfam" id="PF13426">
    <property type="entry name" value="PAS_9"/>
    <property type="match status" value="1"/>
</dbReference>
<dbReference type="Proteomes" id="UP000605013">
    <property type="component" value="Unassembled WGS sequence"/>
</dbReference>
<dbReference type="Gene3D" id="3.30.450.20">
    <property type="entry name" value="PAS domain"/>
    <property type="match status" value="2"/>
</dbReference>
<dbReference type="InterPro" id="IPR000700">
    <property type="entry name" value="PAS-assoc_C"/>
</dbReference>
<dbReference type="PROSITE" id="PS50109">
    <property type="entry name" value="HIS_KIN"/>
    <property type="match status" value="1"/>
</dbReference>
<evidence type="ECO:0000256" key="5">
    <source>
        <dbReference type="ARBA" id="ARBA00022777"/>
    </source>
</evidence>
<keyword evidence="4" id="KW-0808">Transferase</keyword>
<evidence type="ECO:0000259" key="8">
    <source>
        <dbReference type="PROSITE" id="PS50113"/>
    </source>
</evidence>
<dbReference type="PANTHER" id="PTHR43304">
    <property type="entry name" value="PHYTOCHROME-LIKE PROTEIN CPH1"/>
    <property type="match status" value="1"/>
</dbReference>
<dbReference type="PRINTS" id="PR00344">
    <property type="entry name" value="BCTRLSENSOR"/>
</dbReference>
<dbReference type="SMART" id="SM00387">
    <property type="entry name" value="HATPase_c"/>
    <property type="match status" value="1"/>
</dbReference>
<protein>
    <recommendedName>
        <fullName evidence="2">histidine kinase</fullName>
        <ecNumber evidence="2">2.7.13.3</ecNumber>
    </recommendedName>
</protein>